<feature type="site" description="Part of a proton relay during catalysis" evidence="12">
    <location>
        <position position="103"/>
    </location>
</feature>
<organism evidence="16 17">
    <name type="scientific">Petrimonas mucosa</name>
    <dbReference type="NCBI Taxonomy" id="1642646"/>
    <lineage>
        <taxon>Bacteria</taxon>
        <taxon>Pseudomonadati</taxon>
        <taxon>Bacteroidota</taxon>
        <taxon>Bacteroidia</taxon>
        <taxon>Bacteroidales</taxon>
        <taxon>Dysgonomonadaceae</taxon>
        <taxon>Petrimonas</taxon>
    </lineage>
</organism>
<keyword evidence="5 12" id="KW-0963">Cytoplasm</keyword>
<keyword evidence="8 12" id="KW-0457">Lysine biosynthesis</keyword>
<reference evidence="16 17" key="1">
    <citation type="submission" date="2016-08" db="EMBL/GenBank/DDBJ databases">
        <authorList>
            <person name="Seilhamer J.J."/>
        </authorList>
    </citation>
    <scope>NUCLEOTIDE SEQUENCE [LARGE SCALE GENOMIC DNA]</scope>
    <source>
        <strain evidence="16">ING2-E5A</strain>
    </source>
</reference>
<evidence type="ECO:0000256" key="11">
    <source>
        <dbReference type="ARBA" id="ARBA00047836"/>
    </source>
</evidence>
<evidence type="ECO:0000256" key="8">
    <source>
        <dbReference type="ARBA" id="ARBA00023154"/>
    </source>
</evidence>
<dbReference type="KEGG" id="pmuc:ING2E5A_2488"/>
<dbReference type="InterPro" id="IPR005263">
    <property type="entry name" value="DapA"/>
</dbReference>
<dbReference type="SMART" id="SM01130">
    <property type="entry name" value="DHDPS"/>
    <property type="match status" value="1"/>
</dbReference>
<name>A0A1G4G9W1_9BACT</name>
<evidence type="ECO:0000256" key="9">
    <source>
        <dbReference type="ARBA" id="ARBA00023239"/>
    </source>
</evidence>
<dbReference type="STRING" id="1642646.ING2E5A_2488"/>
<comment type="subcellular location">
    <subcellularLocation>
        <location evidence="12">Cytoplasm</location>
    </subcellularLocation>
</comment>
<evidence type="ECO:0000256" key="4">
    <source>
        <dbReference type="ARBA" id="ARBA00012086"/>
    </source>
</evidence>
<dbReference type="NCBIfam" id="TIGR00674">
    <property type="entry name" value="dapA"/>
    <property type="match status" value="1"/>
</dbReference>
<dbReference type="Proteomes" id="UP000178485">
    <property type="component" value="Chromosome i"/>
</dbReference>
<protein>
    <recommendedName>
        <fullName evidence="4 12">4-hydroxy-tetrahydrodipicolinate synthase</fullName>
        <shortName evidence="12">HTPA synthase</shortName>
        <ecNumber evidence="4 12">4.3.3.7</ecNumber>
    </recommendedName>
</protein>
<dbReference type="InterPro" id="IPR013785">
    <property type="entry name" value="Aldolase_TIM"/>
</dbReference>
<evidence type="ECO:0000313" key="16">
    <source>
        <dbReference type="EMBL" id="SCM59285.1"/>
    </source>
</evidence>
<dbReference type="PANTHER" id="PTHR12128">
    <property type="entry name" value="DIHYDRODIPICOLINATE SYNTHASE"/>
    <property type="match status" value="1"/>
</dbReference>
<gene>
    <name evidence="16" type="primary">dapA 3</name>
    <name evidence="12" type="synonym">dapA</name>
    <name evidence="16" type="ORF">ING2E5A_2488</name>
</gene>
<feature type="binding site" evidence="12 15">
    <location>
        <position position="41"/>
    </location>
    <ligand>
        <name>pyruvate</name>
        <dbReference type="ChEBI" id="CHEBI:15361"/>
    </ligand>
</feature>
<evidence type="ECO:0000256" key="12">
    <source>
        <dbReference type="HAMAP-Rule" id="MF_00418"/>
    </source>
</evidence>
<evidence type="ECO:0000256" key="7">
    <source>
        <dbReference type="ARBA" id="ARBA00022915"/>
    </source>
</evidence>
<dbReference type="UniPathway" id="UPA00034">
    <property type="reaction ID" value="UER00017"/>
</dbReference>
<keyword evidence="9 12" id="KW-0456">Lyase</keyword>
<dbReference type="EC" id="4.3.3.7" evidence="4 12"/>
<evidence type="ECO:0000256" key="1">
    <source>
        <dbReference type="ARBA" id="ARBA00003294"/>
    </source>
</evidence>
<dbReference type="GO" id="GO:0009089">
    <property type="term" value="P:lysine biosynthetic process via diaminopimelate"/>
    <property type="evidence" value="ECO:0007669"/>
    <property type="project" value="UniProtKB-UniRule"/>
</dbReference>
<evidence type="ECO:0000256" key="2">
    <source>
        <dbReference type="ARBA" id="ARBA00005120"/>
    </source>
</evidence>
<dbReference type="PROSITE" id="PS00666">
    <property type="entry name" value="DHDPS_2"/>
    <property type="match status" value="1"/>
</dbReference>
<feature type="active site" description="Schiff-base intermediate with substrate" evidence="12 14">
    <location>
        <position position="158"/>
    </location>
</feature>
<dbReference type="InterPro" id="IPR002220">
    <property type="entry name" value="DapA-like"/>
</dbReference>
<dbReference type="GO" id="GO:0019877">
    <property type="term" value="P:diaminopimelate biosynthetic process"/>
    <property type="evidence" value="ECO:0007669"/>
    <property type="project" value="UniProtKB-UniRule"/>
</dbReference>
<evidence type="ECO:0000313" key="17">
    <source>
        <dbReference type="Proteomes" id="UP000178485"/>
    </source>
</evidence>
<dbReference type="CDD" id="cd00950">
    <property type="entry name" value="DHDPS"/>
    <property type="match status" value="1"/>
</dbReference>
<evidence type="ECO:0000256" key="3">
    <source>
        <dbReference type="ARBA" id="ARBA00007592"/>
    </source>
</evidence>
<dbReference type="EMBL" id="LT608328">
    <property type="protein sequence ID" value="SCM59285.1"/>
    <property type="molecule type" value="Genomic_DNA"/>
</dbReference>
<proteinExistence type="inferred from homology"/>
<dbReference type="PIRSF" id="PIRSF001365">
    <property type="entry name" value="DHDPS"/>
    <property type="match status" value="1"/>
</dbReference>
<comment type="pathway">
    <text evidence="2 12">Amino-acid biosynthesis; L-lysine biosynthesis via DAP pathway; (S)-tetrahydrodipicolinate from L-aspartate: step 3/4.</text>
</comment>
<dbReference type="Gene3D" id="3.20.20.70">
    <property type="entry name" value="Aldolase class I"/>
    <property type="match status" value="1"/>
</dbReference>
<feature type="active site" description="Proton donor/acceptor" evidence="12 14">
    <location>
        <position position="129"/>
    </location>
</feature>
<evidence type="ECO:0000256" key="13">
    <source>
        <dbReference type="PIRNR" id="PIRNR001365"/>
    </source>
</evidence>
<dbReference type="GO" id="GO:0008840">
    <property type="term" value="F:4-hydroxy-tetrahydrodipicolinate synthase activity"/>
    <property type="evidence" value="ECO:0007669"/>
    <property type="project" value="UniProtKB-UniRule"/>
</dbReference>
<keyword evidence="10 12" id="KW-0704">Schiff base</keyword>
<evidence type="ECO:0000256" key="6">
    <source>
        <dbReference type="ARBA" id="ARBA00022605"/>
    </source>
</evidence>
<comment type="subunit">
    <text evidence="12">Homotetramer; dimer of dimers.</text>
</comment>
<dbReference type="GO" id="GO:0005829">
    <property type="term" value="C:cytosol"/>
    <property type="evidence" value="ECO:0007669"/>
    <property type="project" value="TreeGrafter"/>
</dbReference>
<accession>A0A1G4G9W1</accession>
<keyword evidence="17" id="KW-1185">Reference proteome</keyword>
<evidence type="ECO:0000256" key="10">
    <source>
        <dbReference type="ARBA" id="ARBA00023270"/>
    </source>
</evidence>
<dbReference type="InterPro" id="IPR020625">
    <property type="entry name" value="Schiff_base-form_aldolases_AS"/>
</dbReference>
<dbReference type="HAMAP" id="MF_00418">
    <property type="entry name" value="DapA"/>
    <property type="match status" value="1"/>
</dbReference>
<dbReference type="SUPFAM" id="SSF51569">
    <property type="entry name" value="Aldolase"/>
    <property type="match status" value="1"/>
</dbReference>
<dbReference type="Pfam" id="PF00701">
    <property type="entry name" value="DHDPS"/>
    <property type="match status" value="1"/>
</dbReference>
<keyword evidence="6 12" id="KW-0028">Amino-acid biosynthesis</keyword>
<comment type="caution">
    <text evidence="12">Was originally thought to be a dihydrodipicolinate synthase (DHDPS), catalyzing the condensation of (S)-aspartate-beta-semialdehyde [(S)-ASA] and pyruvate to dihydrodipicolinate (DHDP). However, it was shown in E.coli that the product of the enzymatic reaction is not dihydrodipicolinate but in fact (4S)-4-hydroxy-2,3,4,5-tetrahydro-(2S)-dipicolinic acid (HTPA), and that the consecutive dehydration reaction leading to DHDP is not spontaneous but catalyzed by DapB.</text>
</comment>
<comment type="function">
    <text evidence="1 12">Catalyzes the condensation of (S)-aspartate-beta-semialdehyde [(S)-ASA] and pyruvate to 4-hydroxy-tetrahydrodipicolinate (HTPA).</text>
</comment>
<comment type="similarity">
    <text evidence="3 12 13">Belongs to the DapA family.</text>
</comment>
<dbReference type="PANTHER" id="PTHR12128:SF66">
    <property type="entry name" value="4-HYDROXY-2-OXOGLUTARATE ALDOLASE, MITOCHONDRIAL"/>
    <property type="match status" value="1"/>
</dbReference>
<comment type="catalytic activity">
    <reaction evidence="11 12">
        <text>L-aspartate 4-semialdehyde + pyruvate = (2S,4S)-4-hydroxy-2,3,4,5-tetrahydrodipicolinate + H2O + H(+)</text>
        <dbReference type="Rhea" id="RHEA:34171"/>
        <dbReference type="ChEBI" id="CHEBI:15361"/>
        <dbReference type="ChEBI" id="CHEBI:15377"/>
        <dbReference type="ChEBI" id="CHEBI:15378"/>
        <dbReference type="ChEBI" id="CHEBI:67139"/>
        <dbReference type="ChEBI" id="CHEBI:537519"/>
        <dbReference type="EC" id="4.3.3.7"/>
    </reaction>
</comment>
<keyword evidence="7 12" id="KW-0220">Diaminopimelate biosynthesis</keyword>
<dbReference type="AlphaFoldDB" id="A0A1G4G9W1"/>
<feature type="binding site" evidence="12 15">
    <location>
        <position position="200"/>
    </location>
    <ligand>
        <name>pyruvate</name>
        <dbReference type="ChEBI" id="CHEBI:15361"/>
    </ligand>
</feature>
<feature type="site" description="Part of a proton relay during catalysis" evidence="12">
    <location>
        <position position="40"/>
    </location>
</feature>
<sequence>MGVALITPFKKDKSVDFDALGRLVEYLTTQGADYLVALGTTAETPTLTRDERTEVVRFIVEKNNNRLPLVVGVGGNNTAEVVHELKVSYFSNIAAVLSVTPYYNKPTQEGLFQHYRALSEASPRPIILYNVPGRTGVNLEAETTLRLARSCPNIVGVKEASGKLDQIKQIIAERPKGFHVISGDDGMAFDLIKRGGEGVISVLGNAMPKRFSEMIHHALTGNFNEAERENSRFAEIFRLLFKDGNPAGVKCMLCEMGYIENELRLPLVAATEETRQQIVAELKKFTLIANS</sequence>
<evidence type="ECO:0000256" key="5">
    <source>
        <dbReference type="ARBA" id="ARBA00022490"/>
    </source>
</evidence>
<evidence type="ECO:0000256" key="14">
    <source>
        <dbReference type="PIRSR" id="PIRSR001365-1"/>
    </source>
</evidence>
<evidence type="ECO:0000256" key="15">
    <source>
        <dbReference type="PIRSR" id="PIRSR001365-2"/>
    </source>
</evidence>
<dbReference type="PRINTS" id="PR00146">
    <property type="entry name" value="DHPICSNTHASE"/>
</dbReference>